<dbReference type="Gene3D" id="3.40.50.2020">
    <property type="match status" value="1"/>
</dbReference>
<dbReference type="EMBL" id="JAZGZR010000007">
    <property type="protein sequence ID" value="MFK7049060.1"/>
    <property type="molecule type" value="Genomic_DNA"/>
</dbReference>
<dbReference type="GO" id="GO:0016757">
    <property type="term" value="F:glycosyltransferase activity"/>
    <property type="evidence" value="ECO:0007669"/>
    <property type="project" value="UniProtKB-KW"/>
</dbReference>
<keyword evidence="2" id="KW-0808">Transferase</keyword>
<protein>
    <submittedName>
        <fullName evidence="2">Phosphoribosyltransferase</fullName>
    </submittedName>
</protein>
<accession>A0ABW8PM75</accession>
<proteinExistence type="predicted"/>
<dbReference type="InterPro" id="IPR029057">
    <property type="entry name" value="PRTase-like"/>
</dbReference>
<feature type="domain" description="PRTase-CE" evidence="1">
    <location>
        <begin position="40"/>
        <end position="277"/>
    </location>
</feature>
<evidence type="ECO:0000313" key="3">
    <source>
        <dbReference type="Proteomes" id="UP001621813"/>
    </source>
</evidence>
<evidence type="ECO:0000259" key="1">
    <source>
        <dbReference type="Pfam" id="PF24390"/>
    </source>
</evidence>
<dbReference type="InterPro" id="IPR056920">
    <property type="entry name" value="PRTase-CE"/>
</dbReference>
<dbReference type="CDD" id="cd06223">
    <property type="entry name" value="PRTases_typeI"/>
    <property type="match status" value="1"/>
</dbReference>
<dbReference type="InterPro" id="IPR000836">
    <property type="entry name" value="PRTase_dom"/>
</dbReference>
<evidence type="ECO:0000313" key="2">
    <source>
        <dbReference type="EMBL" id="MFK7049060.1"/>
    </source>
</evidence>
<dbReference type="SUPFAM" id="SSF53271">
    <property type="entry name" value="PRTase-like"/>
    <property type="match status" value="1"/>
</dbReference>
<gene>
    <name evidence="2" type="ORF">V3Q77_04085</name>
</gene>
<keyword evidence="2" id="KW-0328">Glycosyltransferase</keyword>
<dbReference type="Proteomes" id="UP001621813">
    <property type="component" value="Unassembled WGS sequence"/>
</dbReference>
<comment type="caution">
    <text evidence="2">The sequence shown here is derived from an EMBL/GenBank/DDBJ whole genome shotgun (WGS) entry which is preliminary data.</text>
</comment>
<dbReference type="RefSeq" id="WP_405322590.1">
    <property type="nucleotide sequence ID" value="NZ_JAZGZR010000007.1"/>
</dbReference>
<reference evidence="2 3" key="1">
    <citation type="submission" date="2024-02" db="EMBL/GenBank/DDBJ databases">
        <title>Comparative Genomic Analysis of Flavobacterium Species Causing Columnaris Disease of Freshwater Fish in Thailand: Insights into Virulence and Resistance Mechanisms.</title>
        <authorList>
            <person name="Nguyen D."/>
            <person name="Chokmangmeepisarn P."/>
            <person name="Khianchaikhan K."/>
            <person name="Morishita M."/>
            <person name="Bunnoy A."/>
            <person name="Rodkhum C."/>
        </authorList>
    </citation>
    <scope>NUCLEOTIDE SEQUENCE [LARGE SCALE GENOMIC DNA]</scope>
    <source>
        <strain evidence="2 3">KCRT2007</strain>
    </source>
</reference>
<name>A0ABW8PM75_9FLAO</name>
<keyword evidence="3" id="KW-1185">Reference proteome</keyword>
<sequence length="282" mass="33312">MKSITYLIELDKIFEEKKWKEKENYEKVLEALSNFSDIIFEKDEEYDLFLELLREFHWISLNDYYNSCKKLLTEIINDLDSSNQNIYIFPIITKNQNSKIKSGYLVAYLIKSLIASIENIHTYRFEDVNNFVDIGKIKFKKNDVLLLVDDFIGSGETLEECIQDVKKANKNIGDKFKILTIAIKKDTYVKLSKKYNIYKKLEILKGISDYNTGDDINEKKLIMRNIENRIFSSIDDYSLGFKESESLITLLRTPDNTFPIFWNNYKKAINLKPPFPRSYEKI</sequence>
<organism evidence="2 3">
    <name type="scientific">Flavobacterium davisii</name>
    <dbReference type="NCBI Taxonomy" id="2906077"/>
    <lineage>
        <taxon>Bacteria</taxon>
        <taxon>Pseudomonadati</taxon>
        <taxon>Bacteroidota</taxon>
        <taxon>Flavobacteriia</taxon>
        <taxon>Flavobacteriales</taxon>
        <taxon>Flavobacteriaceae</taxon>
        <taxon>Flavobacterium</taxon>
    </lineage>
</organism>
<dbReference type="Pfam" id="PF24390">
    <property type="entry name" value="PRTase-CE"/>
    <property type="match status" value="1"/>
</dbReference>